<evidence type="ECO:0000256" key="1">
    <source>
        <dbReference type="SAM" id="MobiDB-lite"/>
    </source>
</evidence>
<feature type="region of interest" description="Disordered" evidence="1">
    <location>
        <begin position="1"/>
        <end position="27"/>
    </location>
</feature>
<name>A0ABW2LQR4_9PSEU</name>
<keyword evidence="3" id="KW-1185">Reference proteome</keyword>
<accession>A0ABW2LQR4</accession>
<dbReference type="RefSeq" id="WP_380671422.1">
    <property type="nucleotide sequence ID" value="NZ_JBHTCJ010000012.1"/>
</dbReference>
<dbReference type="Proteomes" id="UP001596504">
    <property type="component" value="Unassembled WGS sequence"/>
</dbReference>
<evidence type="ECO:0000313" key="3">
    <source>
        <dbReference type="Proteomes" id="UP001596504"/>
    </source>
</evidence>
<organism evidence="2 3">
    <name type="scientific">Saccharopolyspora griseoalba</name>
    <dbReference type="NCBI Taxonomy" id="1431848"/>
    <lineage>
        <taxon>Bacteria</taxon>
        <taxon>Bacillati</taxon>
        <taxon>Actinomycetota</taxon>
        <taxon>Actinomycetes</taxon>
        <taxon>Pseudonocardiales</taxon>
        <taxon>Pseudonocardiaceae</taxon>
        <taxon>Saccharopolyspora</taxon>
    </lineage>
</organism>
<proteinExistence type="predicted"/>
<evidence type="ECO:0000313" key="2">
    <source>
        <dbReference type="EMBL" id="MFC7343988.1"/>
    </source>
</evidence>
<gene>
    <name evidence="2" type="ORF">ACFQRI_21490</name>
</gene>
<reference evidence="3" key="1">
    <citation type="journal article" date="2019" name="Int. J. Syst. Evol. Microbiol.">
        <title>The Global Catalogue of Microorganisms (GCM) 10K type strain sequencing project: providing services to taxonomists for standard genome sequencing and annotation.</title>
        <authorList>
            <consortium name="The Broad Institute Genomics Platform"/>
            <consortium name="The Broad Institute Genome Sequencing Center for Infectious Disease"/>
            <person name="Wu L."/>
            <person name="Ma J."/>
        </authorList>
    </citation>
    <scope>NUCLEOTIDE SEQUENCE [LARGE SCALE GENOMIC DNA]</scope>
    <source>
        <strain evidence="3">WLHS5</strain>
    </source>
</reference>
<dbReference type="EMBL" id="JBHTCJ010000012">
    <property type="protein sequence ID" value="MFC7343988.1"/>
    <property type="molecule type" value="Genomic_DNA"/>
</dbReference>
<sequence length="53" mass="6146">MAEGEQEELVRRGAGSRKRRDRSTDDELRRRVASDVFDRFLAEDGHTVQRGLD</sequence>
<protein>
    <submittedName>
        <fullName evidence="2">Uncharacterized protein</fullName>
    </submittedName>
</protein>
<comment type="caution">
    <text evidence="2">The sequence shown here is derived from an EMBL/GenBank/DDBJ whole genome shotgun (WGS) entry which is preliminary data.</text>
</comment>